<accession>A0ABN8UHA8</accession>
<feature type="domain" description="Glycosyl transferase family 1" evidence="1">
    <location>
        <begin position="223"/>
        <end position="387"/>
    </location>
</feature>
<gene>
    <name evidence="2" type="primary">mshA_2</name>
    <name evidence="2" type="ORF">PSECIP111951_00686</name>
</gene>
<dbReference type="PANTHER" id="PTHR45947:SF3">
    <property type="entry name" value="SULFOQUINOVOSYL TRANSFERASE SQD2"/>
    <property type="match status" value="1"/>
</dbReference>
<reference evidence="2 3" key="1">
    <citation type="submission" date="2022-07" db="EMBL/GenBank/DDBJ databases">
        <authorList>
            <person name="Criscuolo A."/>
        </authorList>
    </citation>
    <scope>NUCLEOTIDE SEQUENCE [LARGE SCALE GENOMIC DNA]</scope>
    <source>
        <strain evidence="3">CIP 111951</strain>
    </source>
</reference>
<keyword evidence="2" id="KW-0328">Glycosyltransferase</keyword>
<keyword evidence="2" id="KW-0808">Transferase</keyword>
<dbReference type="InterPro" id="IPR001296">
    <property type="entry name" value="Glyco_trans_1"/>
</dbReference>
<sequence>MRTLSYKDKKSIILTGNAYYPNIGGVENSLRHLAKSYLESGYHVDILVGNTNTVSEYVLPEYEVIEGISVYRFGAYGKWAQYPFINTCARLYDMAKKFRKISGCNTLAVISRYHDTTLIAKLSIKLPVLYLIPGVVREQNKAINTFQSKSLQEKFVKRLKLHIHDTVQKLAFCHADVLLAFSNNMKQQVETCLNGRQLDIKLTKPGVDSERFQPIDKALKQPLRASLELPCKGTLLLGVGRLVRAKGFHYLIEALLYSESCSAIILGDGPEKETLQHLAEELKVADRVIFKGGVNNPELYYQASDIFVMTSVYEPLGQIVLEALASGLPIVAFSKNAMPQTSTEELLSHEECVFVEHASAYHLGEGINRLVADKNQRESLSRRGRERAKSSYSWPSLAKELRVVAEQIQL</sequence>
<proteinExistence type="predicted"/>
<dbReference type="PANTHER" id="PTHR45947">
    <property type="entry name" value="SULFOQUINOVOSYL TRANSFERASE SQD2"/>
    <property type="match status" value="1"/>
</dbReference>
<name>A0ABN8UHA8_9GAMM</name>
<evidence type="ECO:0000313" key="3">
    <source>
        <dbReference type="Proteomes" id="UP001152485"/>
    </source>
</evidence>
<dbReference type="CDD" id="cd03801">
    <property type="entry name" value="GT4_PimA-like"/>
    <property type="match status" value="1"/>
</dbReference>
<organism evidence="2 3">
    <name type="scientific">Pseudoalteromonas holothuriae</name>
    <dbReference type="NCBI Taxonomy" id="2963714"/>
    <lineage>
        <taxon>Bacteria</taxon>
        <taxon>Pseudomonadati</taxon>
        <taxon>Pseudomonadota</taxon>
        <taxon>Gammaproteobacteria</taxon>
        <taxon>Alteromonadales</taxon>
        <taxon>Pseudoalteromonadaceae</taxon>
        <taxon>Pseudoalteromonas</taxon>
    </lineage>
</organism>
<dbReference type="EC" id="2.4.1.250" evidence="2"/>
<dbReference type="EMBL" id="CAMAPD010000003">
    <property type="protein sequence ID" value="CAH9052773.1"/>
    <property type="molecule type" value="Genomic_DNA"/>
</dbReference>
<dbReference type="Pfam" id="PF00534">
    <property type="entry name" value="Glycos_transf_1"/>
    <property type="match status" value="1"/>
</dbReference>
<evidence type="ECO:0000259" key="1">
    <source>
        <dbReference type="Pfam" id="PF00534"/>
    </source>
</evidence>
<dbReference type="Gene3D" id="3.40.50.2000">
    <property type="entry name" value="Glycogen Phosphorylase B"/>
    <property type="match status" value="2"/>
</dbReference>
<dbReference type="GO" id="GO:0102710">
    <property type="term" value="F:D-inositol-3-phosphate glycosyltransferase activity"/>
    <property type="evidence" value="ECO:0007669"/>
    <property type="project" value="UniProtKB-EC"/>
</dbReference>
<evidence type="ECO:0000313" key="2">
    <source>
        <dbReference type="EMBL" id="CAH9052773.1"/>
    </source>
</evidence>
<comment type="caution">
    <text evidence="2">The sequence shown here is derived from an EMBL/GenBank/DDBJ whole genome shotgun (WGS) entry which is preliminary data.</text>
</comment>
<dbReference type="Proteomes" id="UP001152485">
    <property type="component" value="Unassembled WGS sequence"/>
</dbReference>
<protein>
    <submittedName>
        <fullName evidence="2">D-inositol-3-phosphate glycosyltransferase</fullName>
        <ecNumber evidence="2">2.4.1.250</ecNumber>
    </submittedName>
</protein>
<dbReference type="InterPro" id="IPR050194">
    <property type="entry name" value="Glycosyltransferase_grp1"/>
</dbReference>
<dbReference type="SUPFAM" id="SSF53756">
    <property type="entry name" value="UDP-Glycosyltransferase/glycogen phosphorylase"/>
    <property type="match status" value="1"/>
</dbReference>